<dbReference type="CDD" id="cd02440">
    <property type="entry name" value="AdoMet_MTases"/>
    <property type="match status" value="1"/>
</dbReference>
<dbReference type="EMBL" id="MHTK01000006">
    <property type="protein sequence ID" value="OHA59427.1"/>
    <property type="molecule type" value="Genomic_DNA"/>
</dbReference>
<dbReference type="InterPro" id="IPR029063">
    <property type="entry name" value="SAM-dependent_MTases_sf"/>
</dbReference>
<dbReference type="STRING" id="1802439.A2589_00970"/>
<dbReference type="Pfam" id="PF08241">
    <property type="entry name" value="Methyltransf_11"/>
    <property type="match status" value="1"/>
</dbReference>
<evidence type="ECO:0000259" key="1">
    <source>
        <dbReference type="Pfam" id="PF08241"/>
    </source>
</evidence>
<dbReference type="PANTHER" id="PTHR43861">
    <property type="entry name" value="TRANS-ACONITATE 2-METHYLTRANSFERASE-RELATED"/>
    <property type="match status" value="1"/>
</dbReference>
<feature type="domain" description="Methyltransferase type 11" evidence="1">
    <location>
        <begin position="48"/>
        <end position="142"/>
    </location>
</feature>
<dbReference type="Gene3D" id="3.40.50.150">
    <property type="entry name" value="Vaccinia Virus protein VP39"/>
    <property type="match status" value="1"/>
</dbReference>
<accession>A0A1G2QG07</accession>
<reference evidence="2 3" key="1">
    <citation type="journal article" date="2016" name="Nat. Commun.">
        <title>Thousands of microbial genomes shed light on interconnected biogeochemical processes in an aquifer system.</title>
        <authorList>
            <person name="Anantharaman K."/>
            <person name="Brown C.T."/>
            <person name="Hug L.A."/>
            <person name="Sharon I."/>
            <person name="Castelle C.J."/>
            <person name="Probst A.J."/>
            <person name="Thomas B.C."/>
            <person name="Singh A."/>
            <person name="Wilkins M.J."/>
            <person name="Karaoz U."/>
            <person name="Brodie E.L."/>
            <person name="Williams K.H."/>
            <person name="Hubbard S.S."/>
            <person name="Banfield J.F."/>
        </authorList>
    </citation>
    <scope>NUCLEOTIDE SEQUENCE [LARGE SCALE GENOMIC DNA]</scope>
</reference>
<dbReference type="SUPFAM" id="SSF53335">
    <property type="entry name" value="S-adenosyl-L-methionine-dependent methyltransferases"/>
    <property type="match status" value="1"/>
</dbReference>
<comment type="caution">
    <text evidence="2">The sequence shown here is derived from an EMBL/GenBank/DDBJ whole genome shotgun (WGS) entry which is preliminary data.</text>
</comment>
<evidence type="ECO:0000313" key="3">
    <source>
        <dbReference type="Proteomes" id="UP000177838"/>
    </source>
</evidence>
<dbReference type="InterPro" id="IPR013216">
    <property type="entry name" value="Methyltransf_11"/>
</dbReference>
<sequence>MKFDTSFEKFANEYDNVMGDNGDYTHLKTITPALFDLIKNPKGLKIYDVGCGNGYIARRLMREGAKEVFASDISETMIHIAKSRYPIHSIIYSIRDMSDFSGFKEGYFDLVVMNMSISYSSNIKKLAKEIARILKTGGRFVFTLDHPLKYSAYKVFGRTDFDITLKDSDYLNEKEKTTYNHWTKQQNALRIYTRPLGSYINALGEYGLFVKFIREPQSKAEYKDKKVKTSIPFKIAVEVVKVV</sequence>
<name>A0A1G2QG07_9BACT</name>
<proteinExistence type="predicted"/>
<dbReference type="Proteomes" id="UP000177838">
    <property type="component" value="Unassembled WGS sequence"/>
</dbReference>
<organism evidence="2 3">
    <name type="scientific">Candidatus Vogelbacteria bacterium RIFOXYD1_FULL_46_19</name>
    <dbReference type="NCBI Taxonomy" id="1802439"/>
    <lineage>
        <taxon>Bacteria</taxon>
        <taxon>Candidatus Vogeliibacteriota</taxon>
    </lineage>
</organism>
<gene>
    <name evidence="2" type="ORF">A2589_00970</name>
</gene>
<protein>
    <recommendedName>
        <fullName evidence="1">Methyltransferase type 11 domain-containing protein</fullName>
    </recommendedName>
</protein>
<evidence type="ECO:0000313" key="2">
    <source>
        <dbReference type="EMBL" id="OHA59427.1"/>
    </source>
</evidence>
<dbReference type="AlphaFoldDB" id="A0A1G2QG07"/>
<dbReference type="GO" id="GO:0008757">
    <property type="term" value="F:S-adenosylmethionine-dependent methyltransferase activity"/>
    <property type="evidence" value="ECO:0007669"/>
    <property type="project" value="InterPro"/>
</dbReference>